<organism evidence="6 7">
    <name type="scientific">Streptomyces caniferus</name>
    <dbReference type="NCBI Taxonomy" id="285557"/>
    <lineage>
        <taxon>Bacteria</taxon>
        <taxon>Bacillati</taxon>
        <taxon>Actinomycetota</taxon>
        <taxon>Actinomycetes</taxon>
        <taxon>Kitasatosporales</taxon>
        <taxon>Streptomycetaceae</taxon>
        <taxon>Streptomyces</taxon>
    </lineage>
</organism>
<evidence type="ECO:0000256" key="2">
    <source>
        <dbReference type="ARBA" id="ARBA00022670"/>
    </source>
</evidence>
<keyword evidence="3 6" id="KW-0378">Hydrolase</keyword>
<dbReference type="PANTHER" id="PTHR47053:SF1">
    <property type="entry name" value="MUREIN DD-ENDOPEPTIDASE MEPH-RELATED"/>
    <property type="match status" value="1"/>
</dbReference>
<dbReference type="Pfam" id="PF00877">
    <property type="entry name" value="NLPC_P60"/>
    <property type="match status" value="1"/>
</dbReference>
<feature type="domain" description="NlpC/P60" evidence="5">
    <location>
        <begin position="196"/>
        <end position="323"/>
    </location>
</feature>
<dbReference type="PROSITE" id="PS51935">
    <property type="entry name" value="NLPC_P60"/>
    <property type="match status" value="1"/>
</dbReference>
<dbReference type="RefSeq" id="WP_246295923.1">
    <property type="nucleotide sequence ID" value="NZ_BAAATH010000025.1"/>
</dbReference>
<protein>
    <submittedName>
        <fullName evidence="6">Hydrolase Nlp/P60</fullName>
    </submittedName>
</protein>
<gene>
    <name evidence="6" type="ORF">Scani_34640</name>
</gene>
<evidence type="ECO:0000256" key="1">
    <source>
        <dbReference type="ARBA" id="ARBA00007074"/>
    </source>
</evidence>
<evidence type="ECO:0000313" key="6">
    <source>
        <dbReference type="EMBL" id="GFE07196.1"/>
    </source>
</evidence>
<dbReference type="InterPro" id="IPR051202">
    <property type="entry name" value="Peptidase_C40"/>
</dbReference>
<reference evidence="6 7" key="1">
    <citation type="submission" date="2019-12" db="EMBL/GenBank/DDBJ databases">
        <title>Whole genome shotgun sequence of Streptomyces caniferus NBRC 15389.</title>
        <authorList>
            <person name="Ichikawa N."/>
            <person name="Kimura A."/>
            <person name="Kitahashi Y."/>
            <person name="Komaki H."/>
            <person name="Tamura T."/>
        </authorList>
    </citation>
    <scope>NUCLEOTIDE SEQUENCE [LARGE SCALE GENOMIC DNA]</scope>
    <source>
        <strain evidence="6 7">NBRC 15389</strain>
    </source>
</reference>
<dbReference type="Gene3D" id="3.90.1720.10">
    <property type="entry name" value="endopeptidase domain like (from Nostoc punctiforme)"/>
    <property type="match status" value="1"/>
</dbReference>
<dbReference type="SUPFAM" id="SSF53955">
    <property type="entry name" value="Lysozyme-like"/>
    <property type="match status" value="1"/>
</dbReference>
<dbReference type="PANTHER" id="PTHR47053">
    <property type="entry name" value="MUREIN DD-ENDOPEPTIDASE MEPH-RELATED"/>
    <property type="match status" value="1"/>
</dbReference>
<dbReference type="InterPro" id="IPR000064">
    <property type="entry name" value="NLP_P60_dom"/>
</dbReference>
<comment type="caution">
    <text evidence="6">The sequence shown here is derived from an EMBL/GenBank/DDBJ whole genome shotgun (WGS) entry which is preliminary data.</text>
</comment>
<dbReference type="EMBL" id="BLIN01000004">
    <property type="protein sequence ID" value="GFE07196.1"/>
    <property type="molecule type" value="Genomic_DNA"/>
</dbReference>
<evidence type="ECO:0000256" key="4">
    <source>
        <dbReference type="ARBA" id="ARBA00022807"/>
    </source>
</evidence>
<dbReference type="InterPro" id="IPR038765">
    <property type="entry name" value="Papain-like_cys_pep_sf"/>
</dbReference>
<name>A0A640S9R5_9ACTN</name>
<keyword evidence="4" id="KW-0788">Thiol protease</keyword>
<dbReference type="GO" id="GO:0006508">
    <property type="term" value="P:proteolysis"/>
    <property type="evidence" value="ECO:0007669"/>
    <property type="project" value="UniProtKB-KW"/>
</dbReference>
<dbReference type="InterPro" id="IPR008258">
    <property type="entry name" value="Transglycosylase_SLT_dom_1"/>
</dbReference>
<sequence length="323" mass="33926">MKKPAIATGVGLGTAVFALIGVLVLFIAAVANGAAGHQEEQGAAGSQISMQGGQVGDIPPKMLALYRQAAPAGCRGLDWSVLAAIGKVETDHARHPTMRSSAGAVGPMQFLPSTFTGYAYPVPPGGANPPTPWDATDAVYAAARMLCANGAKAGTSHGVYKAIYSYNHADWYVKKVLDQAKTYAAAQRSGPDSNTDVASNAIVKAAYTQLGLPYIWGGGTINGPSGGGFDCSGLTSYAVYQGTGHKVKLPRTSQEQRHVGTPVPREQMQPGDLIVFDKHNWGHVGVYAGGNRMIDAPRPGKSVEIISLAGYWEQYAWDIRRVA</sequence>
<dbReference type="CDD" id="cd13399">
    <property type="entry name" value="Slt35-like"/>
    <property type="match status" value="1"/>
</dbReference>
<evidence type="ECO:0000259" key="5">
    <source>
        <dbReference type="PROSITE" id="PS51935"/>
    </source>
</evidence>
<dbReference type="GO" id="GO:0008234">
    <property type="term" value="F:cysteine-type peptidase activity"/>
    <property type="evidence" value="ECO:0007669"/>
    <property type="project" value="UniProtKB-KW"/>
</dbReference>
<proteinExistence type="inferred from homology"/>
<dbReference type="InterPro" id="IPR023346">
    <property type="entry name" value="Lysozyme-like_dom_sf"/>
</dbReference>
<comment type="similarity">
    <text evidence="1">Belongs to the peptidase C40 family.</text>
</comment>
<dbReference type="AlphaFoldDB" id="A0A640S9R5"/>
<dbReference type="Proteomes" id="UP000435837">
    <property type="component" value="Unassembled WGS sequence"/>
</dbReference>
<evidence type="ECO:0000256" key="3">
    <source>
        <dbReference type="ARBA" id="ARBA00022801"/>
    </source>
</evidence>
<accession>A0A640S9R5</accession>
<keyword evidence="2" id="KW-0645">Protease</keyword>
<dbReference type="SUPFAM" id="SSF54001">
    <property type="entry name" value="Cysteine proteinases"/>
    <property type="match status" value="1"/>
</dbReference>
<evidence type="ECO:0000313" key="7">
    <source>
        <dbReference type="Proteomes" id="UP000435837"/>
    </source>
</evidence>
<dbReference type="Gene3D" id="1.10.530.10">
    <property type="match status" value="1"/>
</dbReference>
<dbReference type="Pfam" id="PF01464">
    <property type="entry name" value="SLT"/>
    <property type="match status" value="1"/>
</dbReference>